<name>A0ACC2PS56_9HYME</name>
<dbReference type="EMBL" id="CM056741">
    <property type="protein sequence ID" value="KAJ8686242.1"/>
    <property type="molecule type" value="Genomic_DNA"/>
</dbReference>
<keyword evidence="2" id="KW-1185">Reference proteome</keyword>
<evidence type="ECO:0000313" key="2">
    <source>
        <dbReference type="Proteomes" id="UP001239111"/>
    </source>
</evidence>
<proteinExistence type="predicted"/>
<evidence type="ECO:0000313" key="1">
    <source>
        <dbReference type="EMBL" id="KAJ8686242.1"/>
    </source>
</evidence>
<feature type="non-terminal residue" evidence="1">
    <location>
        <position position="726"/>
    </location>
</feature>
<accession>A0ACC2PS56</accession>
<dbReference type="Proteomes" id="UP001239111">
    <property type="component" value="Chromosome 1"/>
</dbReference>
<gene>
    <name evidence="1" type="ORF">QAD02_022036</name>
</gene>
<comment type="caution">
    <text evidence="1">The sequence shown here is derived from an EMBL/GenBank/DDBJ whole genome shotgun (WGS) entry which is preliminary data.</text>
</comment>
<reference evidence="1" key="1">
    <citation type="submission" date="2023-04" db="EMBL/GenBank/DDBJ databases">
        <title>A chromosome-level genome assembly of the parasitoid wasp Eretmocerus hayati.</title>
        <authorList>
            <person name="Zhong Y."/>
            <person name="Liu S."/>
            <person name="Liu Y."/>
        </authorList>
    </citation>
    <scope>NUCLEOTIDE SEQUENCE</scope>
    <source>
        <strain evidence="1">ZJU_SS_LIU_2023</strain>
    </source>
</reference>
<protein>
    <submittedName>
        <fullName evidence="1">Uncharacterized protein</fullName>
    </submittedName>
</protein>
<sequence>MLRIGLKFPVNGRNLNRIKNHGCENLFLTARCYETRARISCEDGLFKDIKIPIKVSRRTYSSETKSEKWKGGTGTLMTLGTLTIGAIGILTYAKSDDKFRATLEGWIPGTDRAIQIIFQEESSYFDFLISFFESLKKKISNLISGSDVNKQAPRPAFTPSALELSPKLPSSEKPKPEIRVSEGKGEKINVVANKAPPQDSKSTTADLHELERYGGELATKAIAAFQEAACAVQNYNKNVLSVVESSDSEVGSQVWDKLKTANETRLKALEEAEKKADEAVETLKKLHSSIDDPKLDATQGQKTIARRNISKILADVDEAKKKFEAEVANANISDKYWRSVKSAREKFQEELHILFPNMNLNEKKVSVTDEAFDLFVLHMYHKVAFLQKELEKMQTVADYKLKSALKSQGDTEKVDEAILMEVTKEKRKLQEEFDLKMLGVKKLMDDEMRRQLTLQAQVHADHLREAMATKDREMERKINRALSEQKEQESISRKTQLAAVIGRLRGLDEALKARLDAEKDASEAQLLWGACQALARAVKAAPPGASYEESVKPLDREIKAIVQAAPKDDAFVDAAVKGIPAEAVKRGVYPEDILRERFIKVEQMARKLALVPDEGASLPVYLLSYLQSFLLVKAVSPIPKRELDDEPIDIESLNTYDVLQRARYWLDRSDFKMALRYMNLLKGAPRSVARDWMNEARILLETQQAIESLVAYAGANSLVFMGGGDK</sequence>
<organism evidence="1 2">
    <name type="scientific">Eretmocerus hayati</name>
    <dbReference type="NCBI Taxonomy" id="131215"/>
    <lineage>
        <taxon>Eukaryota</taxon>
        <taxon>Metazoa</taxon>
        <taxon>Ecdysozoa</taxon>
        <taxon>Arthropoda</taxon>
        <taxon>Hexapoda</taxon>
        <taxon>Insecta</taxon>
        <taxon>Pterygota</taxon>
        <taxon>Neoptera</taxon>
        <taxon>Endopterygota</taxon>
        <taxon>Hymenoptera</taxon>
        <taxon>Apocrita</taxon>
        <taxon>Proctotrupomorpha</taxon>
        <taxon>Chalcidoidea</taxon>
        <taxon>Aphelinidae</taxon>
        <taxon>Aphelininae</taxon>
        <taxon>Eretmocerus</taxon>
    </lineage>
</organism>